<gene>
    <name evidence="2" type="ORF">CEXT_541421</name>
</gene>
<name>A0AAV4XC63_CAEEX</name>
<comment type="caution">
    <text evidence="2">The sequence shown here is derived from an EMBL/GenBank/DDBJ whole genome shotgun (WGS) entry which is preliminary data.</text>
</comment>
<dbReference type="AlphaFoldDB" id="A0AAV4XC63"/>
<evidence type="ECO:0000313" key="3">
    <source>
        <dbReference type="Proteomes" id="UP001054945"/>
    </source>
</evidence>
<accession>A0AAV4XC63</accession>
<organism evidence="2 3">
    <name type="scientific">Caerostris extrusa</name>
    <name type="common">Bark spider</name>
    <name type="synonym">Caerostris bankana</name>
    <dbReference type="NCBI Taxonomy" id="172846"/>
    <lineage>
        <taxon>Eukaryota</taxon>
        <taxon>Metazoa</taxon>
        <taxon>Ecdysozoa</taxon>
        <taxon>Arthropoda</taxon>
        <taxon>Chelicerata</taxon>
        <taxon>Arachnida</taxon>
        <taxon>Araneae</taxon>
        <taxon>Araneomorphae</taxon>
        <taxon>Entelegynae</taxon>
        <taxon>Araneoidea</taxon>
        <taxon>Araneidae</taxon>
        <taxon>Caerostris</taxon>
    </lineage>
</organism>
<evidence type="ECO:0000256" key="1">
    <source>
        <dbReference type="SAM" id="Phobius"/>
    </source>
</evidence>
<evidence type="ECO:0000313" key="2">
    <source>
        <dbReference type="EMBL" id="GIY92767.1"/>
    </source>
</evidence>
<reference evidence="2 3" key="1">
    <citation type="submission" date="2021-06" db="EMBL/GenBank/DDBJ databases">
        <title>Caerostris extrusa draft genome.</title>
        <authorList>
            <person name="Kono N."/>
            <person name="Arakawa K."/>
        </authorList>
    </citation>
    <scope>NUCLEOTIDE SEQUENCE [LARGE SCALE GENOMIC DNA]</scope>
</reference>
<proteinExistence type="predicted"/>
<keyword evidence="1" id="KW-0812">Transmembrane</keyword>
<feature type="transmembrane region" description="Helical" evidence="1">
    <location>
        <begin position="210"/>
        <end position="231"/>
    </location>
</feature>
<sequence>MTHKDQDNLMDNAFIFELRKFRLKLVKKINKIIIPIPLKVSVSIASQISPWFENPTDFETQPHFASSSVASLGAHPPTNLSGPCRCDPTGPVHLEAAAEDQSRNSPGPRRQPLRIVSYDTCEQTSNIQPFEKRVVTPLTTLSRTQIWKCDSCSNWLRIDTIPEWQEAGPVYREEEKLIVRDGDNNNNGIAVAKLVKTRLCQIVREGIVELSNVVMGLGIIFVFCSFIYLFVLSGKKNDG</sequence>
<dbReference type="Proteomes" id="UP001054945">
    <property type="component" value="Unassembled WGS sequence"/>
</dbReference>
<keyword evidence="3" id="KW-1185">Reference proteome</keyword>
<keyword evidence="1" id="KW-0472">Membrane</keyword>
<protein>
    <submittedName>
        <fullName evidence="2">Uncharacterized protein</fullName>
    </submittedName>
</protein>
<dbReference type="EMBL" id="BPLR01017581">
    <property type="protein sequence ID" value="GIY92767.1"/>
    <property type="molecule type" value="Genomic_DNA"/>
</dbReference>
<keyword evidence="1" id="KW-1133">Transmembrane helix</keyword>